<reference evidence="2 3" key="1">
    <citation type="submission" date="2018-06" db="EMBL/GenBank/DDBJ databases">
        <title>Sphaerisporangium craniellae sp. nov., isolated from a marine sponge in the South China Sea.</title>
        <authorList>
            <person name="Li L."/>
        </authorList>
    </citation>
    <scope>NUCLEOTIDE SEQUENCE [LARGE SCALE GENOMIC DNA]</scope>
    <source>
        <strain evidence="2 3">CCTCC AA 208026</strain>
    </source>
</reference>
<dbReference type="PANTHER" id="PTHR38011:SF2">
    <property type="entry name" value="BIFUNCTIONAL DEAMINASE-REDUCTASE DOMAIN PROTEIN"/>
    <property type="match status" value="1"/>
</dbReference>
<dbReference type="InterPro" id="IPR002734">
    <property type="entry name" value="RibDG_C"/>
</dbReference>
<feature type="domain" description="Bacterial bifunctional deaminase-reductase C-terminal" evidence="1">
    <location>
        <begin position="2"/>
        <end position="186"/>
    </location>
</feature>
<dbReference type="Proteomes" id="UP000253094">
    <property type="component" value="Unassembled WGS sequence"/>
</dbReference>
<evidence type="ECO:0000259" key="1">
    <source>
        <dbReference type="Pfam" id="PF01872"/>
    </source>
</evidence>
<dbReference type="EMBL" id="QOIL01000025">
    <property type="protein sequence ID" value="RCG24025.1"/>
    <property type="molecule type" value="Genomic_DNA"/>
</dbReference>
<dbReference type="RefSeq" id="WP_114032933.1">
    <property type="nucleotide sequence ID" value="NZ_QOIL01000025.1"/>
</dbReference>
<accession>A0A367F2L3</accession>
<dbReference type="AlphaFoldDB" id="A0A367F2L3"/>
<evidence type="ECO:0000313" key="3">
    <source>
        <dbReference type="Proteomes" id="UP000253094"/>
    </source>
</evidence>
<dbReference type="InterPro" id="IPR024072">
    <property type="entry name" value="DHFR-like_dom_sf"/>
</dbReference>
<protein>
    <submittedName>
        <fullName evidence="2">Dihydrofolate reductase</fullName>
    </submittedName>
</protein>
<evidence type="ECO:0000313" key="2">
    <source>
        <dbReference type="EMBL" id="RCG24025.1"/>
    </source>
</evidence>
<sequence length="202" mass="22097">MKLTLTAFLSLDGVMQAPGQPDEDREGGFELGGWLIPHADEDMGTFIGESFKEADAFLFGRKTYQIFAAHWPNVVDDSDPASTQLNKCPKYVVSETLDTADWAGTTILKGNFVEEIIRLKNEPGNELQVHGSGVLARMLIEHGLVDEYRLWFFPVFLGKGKRLFEGGDGLATLSLVETKKTSTGAVVHIYRPAPPAPEGDAA</sequence>
<name>A0A367F2L3_9ACTN</name>
<dbReference type="OrthoDB" id="7342392at2"/>
<dbReference type="SUPFAM" id="SSF53597">
    <property type="entry name" value="Dihydrofolate reductase-like"/>
    <property type="match status" value="1"/>
</dbReference>
<proteinExistence type="predicted"/>
<dbReference type="PANTHER" id="PTHR38011">
    <property type="entry name" value="DIHYDROFOLATE REDUCTASE FAMILY PROTEIN (AFU_ORTHOLOGUE AFUA_8G06820)"/>
    <property type="match status" value="1"/>
</dbReference>
<dbReference type="Gene3D" id="3.40.430.10">
    <property type="entry name" value="Dihydrofolate Reductase, subunit A"/>
    <property type="match status" value="1"/>
</dbReference>
<keyword evidence="3" id="KW-1185">Reference proteome</keyword>
<dbReference type="Pfam" id="PF01872">
    <property type="entry name" value="RibD_C"/>
    <property type="match status" value="1"/>
</dbReference>
<dbReference type="InterPro" id="IPR050765">
    <property type="entry name" value="Riboflavin_Biosynth_HTPR"/>
</dbReference>
<organism evidence="2 3">
    <name type="scientific">Sphaerisporangium album</name>
    <dbReference type="NCBI Taxonomy" id="509200"/>
    <lineage>
        <taxon>Bacteria</taxon>
        <taxon>Bacillati</taxon>
        <taxon>Actinomycetota</taxon>
        <taxon>Actinomycetes</taxon>
        <taxon>Streptosporangiales</taxon>
        <taxon>Streptosporangiaceae</taxon>
        <taxon>Sphaerisporangium</taxon>
    </lineage>
</organism>
<dbReference type="GO" id="GO:0009231">
    <property type="term" value="P:riboflavin biosynthetic process"/>
    <property type="evidence" value="ECO:0007669"/>
    <property type="project" value="InterPro"/>
</dbReference>
<gene>
    <name evidence="2" type="ORF">DQ384_33790</name>
</gene>
<dbReference type="GO" id="GO:0008703">
    <property type="term" value="F:5-amino-6-(5-phosphoribosylamino)uracil reductase activity"/>
    <property type="evidence" value="ECO:0007669"/>
    <property type="project" value="InterPro"/>
</dbReference>
<comment type="caution">
    <text evidence="2">The sequence shown here is derived from an EMBL/GenBank/DDBJ whole genome shotgun (WGS) entry which is preliminary data.</text>
</comment>